<reference evidence="1" key="1">
    <citation type="submission" date="2017-10" db="EMBL/GenBank/DDBJ databases">
        <title>Chryseobacterium sp. B5 is a hydrocarbonoclastic and plant growth promoting bacterium.</title>
        <authorList>
            <person name="Thijs S."/>
            <person name="Gkorezis P."/>
            <person name="Van Hamme J."/>
        </authorList>
    </citation>
    <scope>NUCLEOTIDE SEQUENCE</scope>
    <source>
        <strain evidence="1">B5</strain>
    </source>
</reference>
<accession>A0A2G7T688</accession>
<proteinExistence type="predicted"/>
<dbReference type="Gene3D" id="2.180.10.10">
    <property type="entry name" value="RHS repeat-associated core"/>
    <property type="match status" value="1"/>
</dbReference>
<protein>
    <recommendedName>
        <fullName evidence="2">RHS repeat protein</fullName>
    </recommendedName>
</protein>
<sequence length="179" mass="18984">MTLHDDKTAQGWPLPHPDNRLEDDVLRLRQAVQDVDQALTAARQLIGTKASSQGVQDAMDVVAHRIEQLETAVQSLSTGKVASVNGVAGVNVKLNPEHIALGPANGATSESFDYDAQGRISSITRSVNGFSATTAVSYDGAGRVSQQQTSYRGRVRTETYAYDAATGRVSGVNATEVQG</sequence>
<gene>
    <name evidence="1" type="ORF">CTI11_13830</name>
</gene>
<evidence type="ECO:0000313" key="1">
    <source>
        <dbReference type="EMBL" id="PII35428.1"/>
    </source>
</evidence>
<evidence type="ECO:0008006" key="2">
    <source>
        <dbReference type="Google" id="ProtNLM"/>
    </source>
</evidence>
<comment type="caution">
    <text evidence="1">The sequence shown here is derived from an EMBL/GenBank/DDBJ whole genome shotgun (WGS) entry which is preliminary data.</text>
</comment>
<dbReference type="EMBL" id="PEKC01000046">
    <property type="protein sequence ID" value="PII35428.1"/>
    <property type="molecule type" value="Genomic_DNA"/>
</dbReference>
<dbReference type="AlphaFoldDB" id="A0A2G7T688"/>
<name>A0A2G7T688_9FLAO</name>
<organism evidence="1">
    <name type="scientific">Chryseobacterium sp. B5</name>
    <dbReference type="NCBI Taxonomy" id="2050562"/>
    <lineage>
        <taxon>Bacteria</taxon>
        <taxon>Pseudomonadati</taxon>
        <taxon>Bacteroidota</taxon>
        <taxon>Flavobacteriia</taxon>
        <taxon>Flavobacteriales</taxon>
        <taxon>Weeksellaceae</taxon>
        <taxon>Chryseobacterium group</taxon>
        <taxon>Chryseobacterium</taxon>
    </lineage>
</organism>